<evidence type="ECO:0000313" key="2">
    <source>
        <dbReference type="Proteomes" id="UP000256297"/>
    </source>
</evidence>
<dbReference type="AlphaFoldDB" id="A0A975WUK0"/>
<proteinExistence type="predicted"/>
<evidence type="ECO:0000313" key="1">
    <source>
        <dbReference type="EMBL" id="SOY44412.1"/>
    </source>
</evidence>
<organism evidence="1 2">
    <name type="scientific">Cupriavidus taiwanensis</name>
    <dbReference type="NCBI Taxonomy" id="164546"/>
    <lineage>
        <taxon>Bacteria</taxon>
        <taxon>Pseudomonadati</taxon>
        <taxon>Pseudomonadota</taxon>
        <taxon>Betaproteobacteria</taxon>
        <taxon>Burkholderiales</taxon>
        <taxon>Burkholderiaceae</taxon>
        <taxon>Cupriavidus</taxon>
    </lineage>
</organism>
<accession>A0A975WUK0</accession>
<sequence length="70" mass="8094">MCANRKCKLFKWHGRWMSLRLDVKSLHDAGVEIESARRAAELDKALRLQWLEPEHGNAARWTGKALPDQP</sequence>
<dbReference type="EMBL" id="OFSP01000004">
    <property type="protein sequence ID" value="SOY44412.1"/>
    <property type="molecule type" value="Genomic_DNA"/>
</dbReference>
<gene>
    <name evidence="1" type="ORF">CBM2589_B120375</name>
</gene>
<protein>
    <submittedName>
        <fullName evidence="1">Uncharacterized protein</fullName>
    </submittedName>
</protein>
<reference evidence="1 2" key="1">
    <citation type="submission" date="2018-01" db="EMBL/GenBank/DDBJ databases">
        <authorList>
            <person name="Clerissi C."/>
        </authorList>
    </citation>
    <scope>NUCLEOTIDE SEQUENCE [LARGE SCALE GENOMIC DNA]</scope>
    <source>
        <strain evidence="1">Cupriavidus taiwanensis STM 3521</strain>
    </source>
</reference>
<name>A0A975WUK0_9BURK</name>
<comment type="caution">
    <text evidence="1">The sequence shown here is derived from an EMBL/GenBank/DDBJ whole genome shotgun (WGS) entry which is preliminary data.</text>
</comment>
<dbReference type="Proteomes" id="UP000256297">
    <property type="component" value="Chromosome CBM2589_b"/>
</dbReference>